<keyword evidence="3 6" id="KW-0812">Transmembrane</keyword>
<dbReference type="Proteomes" id="UP000238348">
    <property type="component" value="Chromosome"/>
</dbReference>
<dbReference type="Pfam" id="PF07963">
    <property type="entry name" value="N_methyl"/>
    <property type="match status" value="1"/>
</dbReference>
<dbReference type="InterPro" id="IPR012902">
    <property type="entry name" value="N_methyl_site"/>
</dbReference>
<keyword evidence="2" id="KW-0488">Methylation</keyword>
<organism evidence="7 8">
    <name type="scientific">Sorangium cellulosum</name>
    <name type="common">Polyangium cellulosum</name>
    <dbReference type="NCBI Taxonomy" id="56"/>
    <lineage>
        <taxon>Bacteria</taxon>
        <taxon>Pseudomonadati</taxon>
        <taxon>Myxococcota</taxon>
        <taxon>Polyangia</taxon>
        <taxon>Polyangiales</taxon>
        <taxon>Polyangiaceae</taxon>
        <taxon>Sorangium</taxon>
    </lineage>
</organism>
<dbReference type="SUPFAM" id="SSF54523">
    <property type="entry name" value="Pili subunits"/>
    <property type="match status" value="1"/>
</dbReference>
<keyword evidence="5 6" id="KW-0472">Membrane</keyword>
<evidence type="ECO:0000256" key="1">
    <source>
        <dbReference type="ARBA" id="ARBA00004167"/>
    </source>
</evidence>
<gene>
    <name evidence="7" type="ORF">SOCE26_052950</name>
</gene>
<dbReference type="RefSeq" id="WP_104982457.1">
    <property type="nucleotide sequence ID" value="NZ_CP012673.1"/>
</dbReference>
<dbReference type="OrthoDB" id="5509808at2"/>
<comment type="subcellular location">
    <subcellularLocation>
        <location evidence="1">Membrane</location>
        <topology evidence="1">Single-pass membrane protein</topology>
    </subcellularLocation>
</comment>
<dbReference type="PANTHER" id="PTHR30093:SF44">
    <property type="entry name" value="TYPE II SECRETION SYSTEM CORE PROTEIN G"/>
    <property type="match status" value="1"/>
</dbReference>
<evidence type="ECO:0000256" key="3">
    <source>
        <dbReference type="ARBA" id="ARBA00022692"/>
    </source>
</evidence>
<evidence type="ECO:0000313" key="7">
    <source>
        <dbReference type="EMBL" id="AUX43839.1"/>
    </source>
</evidence>
<feature type="transmembrane region" description="Helical" evidence="6">
    <location>
        <begin position="12"/>
        <end position="35"/>
    </location>
</feature>
<dbReference type="NCBIfam" id="TIGR02532">
    <property type="entry name" value="IV_pilin_GFxxxE"/>
    <property type="match status" value="1"/>
</dbReference>
<protein>
    <recommendedName>
        <fullName evidence="9">Fimbiral protein pilA</fullName>
    </recommendedName>
</protein>
<evidence type="ECO:0000313" key="8">
    <source>
        <dbReference type="Proteomes" id="UP000238348"/>
    </source>
</evidence>
<evidence type="ECO:0008006" key="9">
    <source>
        <dbReference type="Google" id="ProtNLM"/>
    </source>
</evidence>
<dbReference type="GO" id="GO:0016020">
    <property type="term" value="C:membrane"/>
    <property type="evidence" value="ECO:0007669"/>
    <property type="project" value="UniProtKB-SubCell"/>
</dbReference>
<dbReference type="Gene3D" id="3.30.700.10">
    <property type="entry name" value="Glycoprotein, Type 4 Pilin"/>
    <property type="match status" value="1"/>
</dbReference>
<evidence type="ECO:0000256" key="4">
    <source>
        <dbReference type="ARBA" id="ARBA00022989"/>
    </source>
</evidence>
<proteinExistence type="predicted"/>
<evidence type="ECO:0000256" key="2">
    <source>
        <dbReference type="ARBA" id="ARBA00022481"/>
    </source>
</evidence>
<dbReference type="AlphaFoldDB" id="A0A2L0EX66"/>
<dbReference type="InterPro" id="IPR045584">
    <property type="entry name" value="Pilin-like"/>
</dbReference>
<keyword evidence="4 6" id="KW-1133">Transmembrane helix</keyword>
<sequence length="205" mass="21541">MRAYKRYNNRGFTLVELMIVVAIIGVLAALAIYGVTRYLASAKTSEAKNTVGAIARGASGAYERESAASEILGEGDSSTAPTRALCASADAVPDAVTEVANTKYQPVNTDGNDFQSGTDVAGWKCLKFSMTQPIAYMYDYNAGSGYVTATVPGAPAPTGDGFEAIAQGDIDGDTVVSTFARTGSINTTSRELNLSTQVFINNEFE</sequence>
<name>A0A2L0EX66_SORCE</name>
<evidence type="ECO:0000256" key="5">
    <source>
        <dbReference type="ARBA" id="ARBA00023136"/>
    </source>
</evidence>
<dbReference type="PANTHER" id="PTHR30093">
    <property type="entry name" value="GENERAL SECRETION PATHWAY PROTEIN G"/>
    <property type="match status" value="1"/>
</dbReference>
<accession>A0A2L0EX66</accession>
<dbReference type="PROSITE" id="PS00409">
    <property type="entry name" value="PROKAR_NTER_METHYL"/>
    <property type="match status" value="1"/>
</dbReference>
<evidence type="ECO:0000256" key="6">
    <source>
        <dbReference type="SAM" id="Phobius"/>
    </source>
</evidence>
<reference evidence="7 8" key="1">
    <citation type="submission" date="2015-09" db="EMBL/GenBank/DDBJ databases">
        <title>Sorangium comparison.</title>
        <authorList>
            <person name="Zaburannyi N."/>
            <person name="Bunk B."/>
            <person name="Overmann J."/>
            <person name="Mueller R."/>
        </authorList>
    </citation>
    <scope>NUCLEOTIDE SEQUENCE [LARGE SCALE GENOMIC DNA]</scope>
    <source>
        <strain evidence="7 8">So ce26</strain>
    </source>
</reference>
<dbReference type="EMBL" id="CP012673">
    <property type="protein sequence ID" value="AUX43839.1"/>
    <property type="molecule type" value="Genomic_DNA"/>
</dbReference>